<organism evidence="1 2">
    <name type="scientific">Pristionchus fissidentatus</name>
    <dbReference type="NCBI Taxonomy" id="1538716"/>
    <lineage>
        <taxon>Eukaryota</taxon>
        <taxon>Metazoa</taxon>
        <taxon>Ecdysozoa</taxon>
        <taxon>Nematoda</taxon>
        <taxon>Chromadorea</taxon>
        <taxon>Rhabditida</taxon>
        <taxon>Rhabditina</taxon>
        <taxon>Diplogasteromorpha</taxon>
        <taxon>Diplogasteroidea</taxon>
        <taxon>Neodiplogasteridae</taxon>
        <taxon>Pristionchus</taxon>
    </lineage>
</organism>
<name>A0AAV5VRS6_9BILA</name>
<feature type="non-terminal residue" evidence="1">
    <location>
        <position position="1"/>
    </location>
</feature>
<reference evidence="1" key="1">
    <citation type="submission" date="2023-10" db="EMBL/GenBank/DDBJ databases">
        <title>Genome assembly of Pristionchus species.</title>
        <authorList>
            <person name="Yoshida K."/>
            <person name="Sommer R.J."/>
        </authorList>
    </citation>
    <scope>NUCLEOTIDE SEQUENCE</scope>
    <source>
        <strain evidence="1">RS5133</strain>
    </source>
</reference>
<comment type="caution">
    <text evidence="1">The sequence shown here is derived from an EMBL/GenBank/DDBJ whole genome shotgun (WGS) entry which is preliminary data.</text>
</comment>
<gene>
    <name evidence="1" type="ORF">PFISCL1PPCAC_12652</name>
</gene>
<dbReference type="Proteomes" id="UP001432322">
    <property type="component" value="Unassembled WGS sequence"/>
</dbReference>
<evidence type="ECO:0000313" key="1">
    <source>
        <dbReference type="EMBL" id="GMT21355.1"/>
    </source>
</evidence>
<dbReference type="AlphaFoldDB" id="A0AAV5VRS6"/>
<feature type="non-terminal residue" evidence="1">
    <location>
        <position position="202"/>
    </location>
</feature>
<protein>
    <recommendedName>
        <fullName evidence="3">Ankyrin repeat-containing protein</fullName>
    </recommendedName>
</protein>
<dbReference type="EMBL" id="BTSY01000004">
    <property type="protein sequence ID" value="GMT21355.1"/>
    <property type="molecule type" value="Genomic_DNA"/>
</dbReference>
<sequence length="202" mass="22408">RLDTYFMPHSLADESSAFTDAYAIDDETVEKAVEDGVRLCVRKDSFLSPQLQTMMVGAIAKLFELGISVDSFYSICALNVINGFNEEMLPSFAVDALRWGHVELARDLASVADEDDEEDEEEGIEMDERALPPLSTLQLDVLTQDASDTDITNPRHLLECSRTPQRVRLAHVAAVRGSADILQRIHDLGSMIGLRPLAEQDN</sequence>
<accession>A0AAV5VRS6</accession>
<keyword evidence="2" id="KW-1185">Reference proteome</keyword>
<proteinExistence type="predicted"/>
<evidence type="ECO:0000313" key="2">
    <source>
        <dbReference type="Proteomes" id="UP001432322"/>
    </source>
</evidence>
<evidence type="ECO:0008006" key="3">
    <source>
        <dbReference type="Google" id="ProtNLM"/>
    </source>
</evidence>